<evidence type="ECO:0000313" key="1">
    <source>
        <dbReference type="EMBL" id="AJT50755.1"/>
    </source>
</evidence>
<keyword evidence="2" id="KW-1185">Reference proteome</keyword>
<dbReference type="Proteomes" id="UP000003645">
    <property type="component" value="Chromosome"/>
</dbReference>
<organism evidence="1 2">
    <name type="scientific">Limosilactobacillus mucosae LM1</name>
    <dbReference type="NCBI Taxonomy" id="1130798"/>
    <lineage>
        <taxon>Bacteria</taxon>
        <taxon>Bacillati</taxon>
        <taxon>Bacillota</taxon>
        <taxon>Bacilli</taxon>
        <taxon>Lactobacillales</taxon>
        <taxon>Lactobacillaceae</taxon>
        <taxon>Limosilactobacillus</taxon>
    </lineage>
</organism>
<accession>A0A0D4CLF9</accession>
<sequence length="81" mass="9326">MIKEQLNLNLIDDDKESLLTVEPKRSWDGGSHDNDQAAWHFNSRLIKLFCMSKVQKSRVEPRINFVPAMTSPAGHCRGFLR</sequence>
<gene>
    <name evidence="1" type="ORF">LBLM1_06880</name>
</gene>
<protein>
    <submittedName>
        <fullName evidence="1">Uncharacterized protein</fullName>
    </submittedName>
</protein>
<dbReference type="HOGENOM" id="CLU_2569533_0_0_9"/>
<dbReference type="KEGG" id="lmu:LBLM1_06880"/>
<dbReference type="AlphaFoldDB" id="A0A0D4CLF9"/>
<dbReference type="EMBL" id="CP011013">
    <property type="protein sequence ID" value="AJT50755.1"/>
    <property type="molecule type" value="Genomic_DNA"/>
</dbReference>
<proteinExistence type="predicted"/>
<dbReference type="STRING" id="1130798.LBLM1_06880"/>
<reference evidence="1 2" key="1">
    <citation type="journal article" date="2012" name="J. Bacteriol.">
        <title>Genome sequence of Lactobacillus mucosae LM1, isolated from piglet feces.</title>
        <authorList>
            <person name="Lee J.H."/>
            <person name="Valeriano V.D."/>
            <person name="Shin Y.R."/>
            <person name="Chae J.P."/>
            <person name="Kim G.B."/>
            <person name="Ham J.S."/>
            <person name="Chun J."/>
            <person name="Kang D.K."/>
        </authorList>
    </citation>
    <scope>NUCLEOTIDE SEQUENCE [LARGE SCALE GENOMIC DNA]</scope>
    <source>
        <strain evidence="1 2">LM1</strain>
    </source>
</reference>
<evidence type="ECO:0000313" key="2">
    <source>
        <dbReference type="Proteomes" id="UP000003645"/>
    </source>
</evidence>
<name>A0A0D4CLF9_LIMMU</name>